<accession>U5DI97</accession>
<dbReference type="Gene3D" id="3.40.50.2000">
    <property type="entry name" value="Glycogen Phosphorylase B"/>
    <property type="match status" value="2"/>
</dbReference>
<dbReference type="KEGG" id="atr:18448713"/>
<dbReference type="InterPro" id="IPR002213">
    <property type="entry name" value="UDP_glucos_trans"/>
</dbReference>
<reference evidence="6" key="1">
    <citation type="journal article" date="2013" name="Science">
        <title>The Amborella genome and the evolution of flowering plants.</title>
        <authorList>
            <consortium name="Amborella Genome Project"/>
        </authorList>
    </citation>
    <scope>NUCLEOTIDE SEQUENCE [LARGE SCALE GENOMIC DNA]</scope>
</reference>
<gene>
    <name evidence="5" type="ORF">AMTR_s00066p00178960</name>
</gene>
<dbReference type="OrthoDB" id="5835829at2759"/>
<proteinExistence type="inferred from homology"/>
<keyword evidence="2 3" id="KW-0808">Transferase</keyword>
<evidence type="ECO:0000256" key="1">
    <source>
        <dbReference type="ARBA" id="ARBA00009995"/>
    </source>
</evidence>
<dbReference type="Gramene" id="ERN20303">
    <property type="protein sequence ID" value="ERN20303"/>
    <property type="gene ID" value="AMTR_s00066p00178960"/>
</dbReference>
<dbReference type="PROSITE" id="PS00375">
    <property type="entry name" value="UDPGT"/>
    <property type="match status" value="1"/>
</dbReference>
<comment type="similarity">
    <text evidence="1 3">Belongs to the UDP-glycosyltransferase family.</text>
</comment>
<dbReference type="Proteomes" id="UP000017836">
    <property type="component" value="Unassembled WGS sequence"/>
</dbReference>
<dbReference type="CDD" id="cd03784">
    <property type="entry name" value="GT1_Gtf-like"/>
    <property type="match status" value="1"/>
</dbReference>
<dbReference type="EC" id="2.4.1.-" evidence="4"/>
<dbReference type="InterPro" id="IPR035595">
    <property type="entry name" value="UDP_glycos_trans_CS"/>
</dbReference>
<evidence type="ECO:0000313" key="5">
    <source>
        <dbReference type="EMBL" id="ERN20303.1"/>
    </source>
</evidence>
<dbReference type="Pfam" id="PF00201">
    <property type="entry name" value="UDPGT"/>
    <property type="match status" value="1"/>
</dbReference>
<evidence type="ECO:0000256" key="2">
    <source>
        <dbReference type="ARBA" id="ARBA00022679"/>
    </source>
</evidence>
<dbReference type="EMBL" id="KI392060">
    <property type="protein sequence ID" value="ERN20303.1"/>
    <property type="molecule type" value="Genomic_DNA"/>
</dbReference>
<evidence type="ECO:0000313" key="6">
    <source>
        <dbReference type="Proteomes" id="UP000017836"/>
    </source>
</evidence>
<sequence>MEEDKSKSAHVLLLPYPIQGHINPLLQFADRLVGKGLKATLVAPVRSRDDIRRADRSALTSTNTEYISDGHDDGLPSDYSSEAYWATLRRVGSQTLGDLIARLNEEGPRPVCLIYDSFLTWALDVAHAYGILGVTFLTQSYAVSSIYSLCHRSILVVQREPGARYSLPGLPLLSLQDLPSFIVQSEGNGFFLDLLLGQFKNIEKADYVLMNSFDSLESKVSEETAEPWSPKMIGPALPLAYLVGRNARSTSTGDDQGRLVNCLSWLDERPVGSVVYVSFGSIAALSVEQMEEIASALRSSKWPFLWVVRIPFAHQQGGNQLPEGFLEATFQQGLVVPWCPQLDVLAHRAVGCFVTHCGWNSTLEGLSQGVPMVAAPLRSDQPTNSKFIFDVWKVGVCAEVDGNEVIRKGELERCIREVMEGERGAELRRNAHRWRGLTTEAVAEGGTSDNNIKELVATLSNFHLNNYHK</sequence>
<dbReference type="OMA" id="FVEDIWE"/>
<dbReference type="SUPFAM" id="SSF53756">
    <property type="entry name" value="UDP-Glycosyltransferase/glycogen phosphorylase"/>
    <property type="match status" value="1"/>
</dbReference>
<keyword evidence="6" id="KW-1185">Reference proteome</keyword>
<keyword evidence="3" id="KW-0328">Glycosyltransferase</keyword>
<dbReference type="PANTHER" id="PTHR11926:SF1553">
    <property type="entry name" value="GLYCOSYLTRANSFERASE"/>
    <property type="match status" value="1"/>
</dbReference>
<dbReference type="GO" id="GO:0005737">
    <property type="term" value="C:cytoplasm"/>
    <property type="evidence" value="ECO:0000318"/>
    <property type="project" value="GO_Central"/>
</dbReference>
<dbReference type="PANTHER" id="PTHR11926">
    <property type="entry name" value="GLUCOSYL/GLUCURONOSYL TRANSFERASES"/>
    <property type="match status" value="1"/>
</dbReference>
<dbReference type="AlphaFoldDB" id="U5DI97"/>
<protein>
    <recommendedName>
        <fullName evidence="4">Glycosyltransferase</fullName>
        <ecNumber evidence="4">2.4.1.-</ecNumber>
    </recommendedName>
</protein>
<evidence type="ECO:0000256" key="4">
    <source>
        <dbReference type="RuleBase" id="RU362057"/>
    </source>
</evidence>
<dbReference type="GO" id="GO:0080043">
    <property type="term" value="F:quercetin 3-O-glucosyltransferase activity"/>
    <property type="evidence" value="ECO:0000318"/>
    <property type="project" value="GO_Central"/>
</dbReference>
<dbReference type="eggNOG" id="KOG1192">
    <property type="taxonomic scope" value="Eukaryota"/>
</dbReference>
<dbReference type="FunFam" id="3.40.50.2000:FF:000019">
    <property type="entry name" value="Glycosyltransferase"/>
    <property type="match status" value="1"/>
</dbReference>
<name>U5DI97_AMBTC</name>
<organism evidence="5 6">
    <name type="scientific">Amborella trichopoda</name>
    <dbReference type="NCBI Taxonomy" id="13333"/>
    <lineage>
        <taxon>Eukaryota</taxon>
        <taxon>Viridiplantae</taxon>
        <taxon>Streptophyta</taxon>
        <taxon>Embryophyta</taxon>
        <taxon>Tracheophyta</taxon>
        <taxon>Spermatophyta</taxon>
        <taxon>Magnoliopsida</taxon>
        <taxon>Amborellales</taxon>
        <taxon>Amborellaceae</taxon>
        <taxon>Amborella</taxon>
    </lineage>
</organism>
<dbReference type="GO" id="GO:0080044">
    <property type="term" value="F:quercetin 7-O-glucosyltransferase activity"/>
    <property type="evidence" value="ECO:0000318"/>
    <property type="project" value="GO_Central"/>
</dbReference>
<evidence type="ECO:0000256" key="3">
    <source>
        <dbReference type="RuleBase" id="RU003718"/>
    </source>
</evidence>
<dbReference type="HOGENOM" id="CLU_001724_0_1_1"/>